<dbReference type="Proteomes" id="UP001165427">
    <property type="component" value="Unassembled WGS sequence"/>
</dbReference>
<keyword evidence="12" id="KW-1185">Reference proteome</keyword>
<accession>A0AA41R0W5</accession>
<dbReference type="RefSeq" id="WP_246903951.1">
    <property type="nucleotide sequence ID" value="NZ_JALJRB010000005.1"/>
</dbReference>
<dbReference type="PANTHER" id="PTHR11236">
    <property type="entry name" value="AMINOBENZOATE/ANTHRANILATE SYNTHASE"/>
    <property type="match status" value="1"/>
</dbReference>
<evidence type="ECO:0000256" key="7">
    <source>
        <dbReference type="ARBA" id="ARBA00025634"/>
    </source>
</evidence>
<keyword evidence="6" id="KW-0456">Lyase</keyword>
<evidence type="ECO:0000313" key="11">
    <source>
        <dbReference type="EMBL" id="MCJ8500137.1"/>
    </source>
</evidence>
<protein>
    <recommendedName>
        <fullName evidence="3">Anthranilate synthase component 1</fullName>
    </recommendedName>
</protein>
<comment type="subunit">
    <text evidence="2">Heterotetramer consisting of two non-identical subunits: a beta subunit (TrpG) and a large alpha subunit (TrpE).</text>
</comment>
<comment type="function">
    <text evidence="7">Part of a heterotetrameric complex that catalyzes the two-step biosynthesis of anthranilate, an intermediate in the biosynthesis of L-tryptophan. In the first step, the glutamine-binding beta subunit (TrpG) of anthranilate synthase (AS) provides the glutamine amidotransferase activity which generates ammonia as a substrate that, along with chorismate, is used in the second step, catalyzed by the large alpha subunit of AS (TrpE) to produce anthranilate. In the absence of TrpG, TrpE can synthesize anthranilate directly from chorismate and high concentrations of ammonia.</text>
</comment>
<dbReference type="Pfam" id="PF00425">
    <property type="entry name" value="Chorismate_bind"/>
    <property type="match status" value="1"/>
</dbReference>
<dbReference type="GO" id="GO:0004049">
    <property type="term" value="F:anthranilate synthase activity"/>
    <property type="evidence" value="ECO:0007669"/>
    <property type="project" value="UniProtKB-EC"/>
</dbReference>
<dbReference type="AlphaFoldDB" id="A0AA41R0W5"/>
<evidence type="ECO:0000256" key="3">
    <source>
        <dbReference type="ARBA" id="ARBA00020653"/>
    </source>
</evidence>
<sequence length="500" mass="55095">MLLRKFPDQSRFEALARAHNVVPLAVEILADMETPVSLLAKLYREQGPVFLLESVEGGEKWGRYSFIGTSAHADVQVFRDTVRITTAAGTETVAHDNDPPAVLQALLARYRAADLPELPRFWGGLVGYLSYEMVSFFEPRIPNRLPADQPIAHFVLPEELLIFDNIRNTLLCLAIGFIDNPADAGHVYAAAANRLNGLLRRIAQPLAASSSHSGPFQLALQPVQPDATYRHQVDVVKDHIRKGDIIQAVLSQPFTCPAPPDMLALYRAQRYINPSPYLFFMHLGDTVLAGSSPETMVRLENRVATLRPIAGTRPRGVDEQTDRALADELLQDEKERAEHLMLVDLGRNDLGRVARTGTVQVTDLMVVERYSHVMHLVSNIISELKPECDAWDLLRAAFPAGTLSGAPKVRAMEIIDDLEQGPRGPYGGAVGYVSFNGNMDLAITIRTACVRDNLLTVRAGAGIVADSDPERERRETVNKAMSVQKALAMAQAAETKEIRS</sequence>
<keyword evidence="4" id="KW-0479">Metal-binding</keyword>
<evidence type="ECO:0000259" key="10">
    <source>
        <dbReference type="Pfam" id="PF04715"/>
    </source>
</evidence>
<dbReference type="InterPro" id="IPR015890">
    <property type="entry name" value="Chorismate_C"/>
</dbReference>
<dbReference type="InterPro" id="IPR019999">
    <property type="entry name" value="Anth_synth_I-like"/>
</dbReference>
<organism evidence="11 12">
    <name type="scientific">Desulfatitalea alkaliphila</name>
    <dbReference type="NCBI Taxonomy" id="2929485"/>
    <lineage>
        <taxon>Bacteria</taxon>
        <taxon>Pseudomonadati</taxon>
        <taxon>Thermodesulfobacteriota</taxon>
        <taxon>Desulfobacteria</taxon>
        <taxon>Desulfobacterales</taxon>
        <taxon>Desulfosarcinaceae</taxon>
        <taxon>Desulfatitalea</taxon>
    </lineage>
</organism>
<proteinExistence type="predicted"/>
<feature type="domain" description="Chorismate-utilising enzyme C-terminal" evidence="9">
    <location>
        <begin position="227"/>
        <end position="479"/>
    </location>
</feature>
<evidence type="ECO:0000256" key="8">
    <source>
        <dbReference type="ARBA" id="ARBA00047683"/>
    </source>
</evidence>
<evidence type="ECO:0000256" key="2">
    <source>
        <dbReference type="ARBA" id="ARBA00011575"/>
    </source>
</evidence>
<dbReference type="Gene3D" id="3.60.120.10">
    <property type="entry name" value="Anthranilate synthase"/>
    <property type="match status" value="1"/>
</dbReference>
<reference evidence="11" key="1">
    <citation type="submission" date="2022-04" db="EMBL/GenBank/DDBJ databases">
        <title>Desulfatitalea alkaliphila sp. nov., a novel anaerobic sulfate-reducing bacterium isolated from terrestrial mud volcano, Taman Peninsula, Russia.</title>
        <authorList>
            <person name="Khomyakova M.A."/>
            <person name="Merkel A.Y."/>
            <person name="Slobodkin A.I."/>
        </authorList>
    </citation>
    <scope>NUCLEOTIDE SEQUENCE</scope>
    <source>
        <strain evidence="11">M08but</strain>
    </source>
</reference>
<dbReference type="InterPro" id="IPR005801">
    <property type="entry name" value="ADC_synthase"/>
</dbReference>
<dbReference type="PANTHER" id="PTHR11236:SF48">
    <property type="entry name" value="ISOCHORISMATE SYNTHASE MENF"/>
    <property type="match status" value="1"/>
</dbReference>
<dbReference type="GO" id="GO:0000162">
    <property type="term" value="P:L-tryptophan biosynthetic process"/>
    <property type="evidence" value="ECO:0007669"/>
    <property type="project" value="TreeGrafter"/>
</dbReference>
<comment type="caution">
    <text evidence="11">The sequence shown here is derived from an EMBL/GenBank/DDBJ whole genome shotgun (WGS) entry which is preliminary data.</text>
</comment>
<feature type="domain" description="Anthranilate synthase component I N-terminal" evidence="10">
    <location>
        <begin position="31"/>
        <end position="170"/>
    </location>
</feature>
<evidence type="ECO:0000259" key="9">
    <source>
        <dbReference type="Pfam" id="PF00425"/>
    </source>
</evidence>
<dbReference type="EMBL" id="JALJRB010000005">
    <property type="protein sequence ID" value="MCJ8500137.1"/>
    <property type="molecule type" value="Genomic_DNA"/>
</dbReference>
<dbReference type="GO" id="GO:0046872">
    <property type="term" value="F:metal ion binding"/>
    <property type="evidence" value="ECO:0007669"/>
    <property type="project" value="UniProtKB-KW"/>
</dbReference>
<keyword evidence="5" id="KW-0460">Magnesium</keyword>
<dbReference type="Pfam" id="PF04715">
    <property type="entry name" value="Anth_synt_I_N"/>
    <property type="match status" value="1"/>
</dbReference>
<dbReference type="PRINTS" id="PR00095">
    <property type="entry name" value="ANTSNTHASEI"/>
</dbReference>
<name>A0AA41R0W5_9BACT</name>
<comment type="catalytic activity">
    <reaction evidence="8">
        <text>chorismate + L-glutamine = anthranilate + pyruvate + L-glutamate + H(+)</text>
        <dbReference type="Rhea" id="RHEA:21732"/>
        <dbReference type="ChEBI" id="CHEBI:15361"/>
        <dbReference type="ChEBI" id="CHEBI:15378"/>
        <dbReference type="ChEBI" id="CHEBI:16567"/>
        <dbReference type="ChEBI" id="CHEBI:29748"/>
        <dbReference type="ChEBI" id="CHEBI:29985"/>
        <dbReference type="ChEBI" id="CHEBI:58359"/>
        <dbReference type="EC" id="4.1.3.27"/>
    </reaction>
</comment>
<dbReference type="SUPFAM" id="SSF56322">
    <property type="entry name" value="ADC synthase"/>
    <property type="match status" value="1"/>
</dbReference>
<evidence type="ECO:0000256" key="1">
    <source>
        <dbReference type="ARBA" id="ARBA00001946"/>
    </source>
</evidence>
<evidence type="ECO:0000313" key="12">
    <source>
        <dbReference type="Proteomes" id="UP001165427"/>
    </source>
</evidence>
<dbReference type="InterPro" id="IPR006805">
    <property type="entry name" value="Anth_synth_I_N"/>
</dbReference>
<evidence type="ECO:0000256" key="4">
    <source>
        <dbReference type="ARBA" id="ARBA00022723"/>
    </source>
</evidence>
<gene>
    <name evidence="11" type="ORF">MRX98_06085</name>
</gene>
<evidence type="ECO:0000256" key="5">
    <source>
        <dbReference type="ARBA" id="ARBA00022842"/>
    </source>
</evidence>
<comment type="cofactor">
    <cofactor evidence="1">
        <name>Mg(2+)</name>
        <dbReference type="ChEBI" id="CHEBI:18420"/>
    </cofactor>
</comment>
<evidence type="ECO:0000256" key="6">
    <source>
        <dbReference type="ARBA" id="ARBA00023239"/>
    </source>
</evidence>